<evidence type="ECO:0000313" key="1">
    <source>
        <dbReference type="EMBL" id="QOJ78960.1"/>
    </source>
</evidence>
<protein>
    <recommendedName>
        <fullName evidence="3">DUF11 domain-containing protein</fullName>
    </recommendedName>
</protein>
<dbReference type="EMBL" id="CP062310">
    <property type="protein sequence ID" value="QOJ78960.1"/>
    <property type="molecule type" value="Genomic_DNA"/>
</dbReference>
<dbReference type="Proteomes" id="UP000594121">
    <property type="component" value="Chromosome"/>
</dbReference>
<reference evidence="1 2" key="1">
    <citation type="submission" date="2020-10" db="EMBL/GenBank/DDBJ databases">
        <title>Thermofilum lucidum 3507LT sp. nov. a novel member of Thermofilaceae family isolated from Chile hot spring, and proposal of description order Thermofilales.</title>
        <authorList>
            <person name="Zayulina K.S."/>
            <person name="Elcheninov A.G."/>
            <person name="Toshchakov S.V."/>
            <person name="Kublanov I.V."/>
        </authorList>
    </citation>
    <scope>NUCLEOTIDE SEQUENCE [LARGE SCALE GENOMIC DNA]</scope>
    <source>
        <strain evidence="1 2">3507LT</strain>
    </source>
</reference>
<gene>
    <name evidence="1" type="ORF">IG193_00390</name>
</gene>
<dbReference type="InterPro" id="IPR013783">
    <property type="entry name" value="Ig-like_fold"/>
</dbReference>
<proteinExistence type="predicted"/>
<dbReference type="Gene3D" id="2.60.40.10">
    <property type="entry name" value="Immunoglobulins"/>
    <property type="match status" value="1"/>
</dbReference>
<dbReference type="AlphaFoldDB" id="A0A7L9FGN1"/>
<dbReference type="InParanoid" id="A0A7L9FGN1"/>
<accession>A0A7L9FGN1</accession>
<name>A0A7L9FGN1_9CREN</name>
<dbReference type="KEGG" id="thel:IG193_00390"/>
<keyword evidence="2" id="KW-1185">Reference proteome</keyword>
<evidence type="ECO:0000313" key="2">
    <source>
        <dbReference type="Proteomes" id="UP000594121"/>
    </source>
</evidence>
<dbReference type="GeneID" id="59148308"/>
<dbReference type="RefSeq" id="WP_192818932.1">
    <property type="nucleotide sequence ID" value="NZ_CP062310.1"/>
</dbReference>
<evidence type="ECO:0008006" key="3">
    <source>
        <dbReference type="Google" id="ProtNLM"/>
    </source>
</evidence>
<sequence length="617" mass="68947">MLRERYGYIEHRTVDELAERGPSFLGDLLKELDGIEDQISRARLLSSDMKHLLERVKGYKEKVRSAYEKARDICVKLQIRADKGSVVTGDTVQVTLRAINCSLFDVELEFPESWPDKVSDGLELVAPQKPPKPFKVPLGKGEDATYTFTYRAEKEGRHAIGGMFVHARGGGASRQLQINLIEVIVRAPGAERKPGVEKPLVEAAPAPRVEIELRKTVERDKVFEGESIRVNVHVRNRGNIATPLAVRNDEKAVSGDSSWSGTLGPGEEYTLSYEVKAEKRGVITLEPAVAECYVDGKLYTFRSNSVSVNVLPREEERIDVDQLVNGVVQKGLLFMVGYLVARGKEVKVPKKTIVENIRAVEKRDEGKLYVLEHPISVVIEEHDDFVRLRRASPAELSSAVDAATAERLESAFIGIMEGRLSAWRPREAEKFKKESISDPPNGLGVVYTYLRGGLVPRAVSRVYVLTYSRRDKLSKYGVDHYPLSTKEVSRAIGVVEGKDEPAIVIVGSPTGWDEEAKKFARHYVNPRIGLLLVDLKTMELYYNPQGLVQEVVDLVPDFGKLVQPVPEECLETVERLDDALLNGVITQDDYLRKIGEEVQVCLQRKEKVLAGPLPEKT</sequence>
<organism evidence="1 2">
    <name type="scientific">Infirmifilum lucidum</name>
    <dbReference type="NCBI Taxonomy" id="2776706"/>
    <lineage>
        <taxon>Archaea</taxon>
        <taxon>Thermoproteota</taxon>
        <taxon>Thermoprotei</taxon>
        <taxon>Thermofilales</taxon>
        <taxon>Thermofilaceae</taxon>
        <taxon>Infirmifilum</taxon>
    </lineage>
</organism>